<sequence>MFSYFSTSVLAVYFMLTGDTSSVSSWVLNNNWTLAFLLVIFSFFTTVYLMNLFISLLGNAIDDKNNEESFLQLRGE</sequence>
<accession>A0ACA9KR79</accession>
<dbReference type="Proteomes" id="UP000789702">
    <property type="component" value="Unassembled WGS sequence"/>
</dbReference>
<proteinExistence type="predicted"/>
<dbReference type="EMBL" id="CAJVPU010001733">
    <property type="protein sequence ID" value="CAG8487303.1"/>
    <property type="molecule type" value="Genomic_DNA"/>
</dbReference>
<comment type="caution">
    <text evidence="1">The sequence shown here is derived from an EMBL/GenBank/DDBJ whole genome shotgun (WGS) entry which is preliminary data.</text>
</comment>
<keyword evidence="2" id="KW-1185">Reference proteome</keyword>
<reference evidence="1" key="1">
    <citation type="submission" date="2021-06" db="EMBL/GenBank/DDBJ databases">
        <authorList>
            <person name="Kallberg Y."/>
            <person name="Tangrot J."/>
            <person name="Rosling A."/>
        </authorList>
    </citation>
    <scope>NUCLEOTIDE SEQUENCE</scope>
    <source>
        <strain evidence="1">IL203A</strain>
    </source>
</reference>
<organism evidence="1 2">
    <name type="scientific">Dentiscutata heterogama</name>
    <dbReference type="NCBI Taxonomy" id="1316150"/>
    <lineage>
        <taxon>Eukaryota</taxon>
        <taxon>Fungi</taxon>
        <taxon>Fungi incertae sedis</taxon>
        <taxon>Mucoromycota</taxon>
        <taxon>Glomeromycotina</taxon>
        <taxon>Glomeromycetes</taxon>
        <taxon>Diversisporales</taxon>
        <taxon>Gigasporaceae</taxon>
        <taxon>Dentiscutata</taxon>
    </lineage>
</organism>
<evidence type="ECO:0000313" key="2">
    <source>
        <dbReference type="Proteomes" id="UP000789702"/>
    </source>
</evidence>
<evidence type="ECO:0000313" key="1">
    <source>
        <dbReference type="EMBL" id="CAG8487303.1"/>
    </source>
</evidence>
<gene>
    <name evidence="1" type="ORF">DHETER_LOCUS2401</name>
</gene>
<protein>
    <submittedName>
        <fullName evidence="1">3487_t:CDS:1</fullName>
    </submittedName>
</protein>
<feature type="non-terminal residue" evidence="1">
    <location>
        <position position="76"/>
    </location>
</feature>
<name>A0ACA9KR79_9GLOM</name>